<evidence type="ECO:0000313" key="2">
    <source>
        <dbReference type="EMBL" id="JAD79968.1"/>
    </source>
</evidence>
<sequence>MRKAETFNNRRSKAPAPVPVRREPSLGQDKLNRRVEAFINKFNMEMRLQRQESLKHYHDMLSKGSHY</sequence>
<organism evidence="2">
    <name type="scientific">Arundo donax</name>
    <name type="common">Giant reed</name>
    <name type="synonym">Donax arundinaceus</name>
    <dbReference type="NCBI Taxonomy" id="35708"/>
    <lineage>
        <taxon>Eukaryota</taxon>
        <taxon>Viridiplantae</taxon>
        <taxon>Streptophyta</taxon>
        <taxon>Embryophyta</taxon>
        <taxon>Tracheophyta</taxon>
        <taxon>Spermatophyta</taxon>
        <taxon>Magnoliopsida</taxon>
        <taxon>Liliopsida</taxon>
        <taxon>Poales</taxon>
        <taxon>Poaceae</taxon>
        <taxon>PACMAD clade</taxon>
        <taxon>Arundinoideae</taxon>
        <taxon>Arundineae</taxon>
        <taxon>Arundo</taxon>
    </lineage>
</organism>
<protein>
    <submittedName>
        <fullName evidence="2">Uncharacterized protein</fullName>
    </submittedName>
</protein>
<dbReference type="Pfam" id="PF05553">
    <property type="entry name" value="DUF761"/>
    <property type="match status" value="1"/>
</dbReference>
<reference evidence="2" key="1">
    <citation type="submission" date="2014-09" db="EMBL/GenBank/DDBJ databases">
        <authorList>
            <person name="Magalhaes I.L.F."/>
            <person name="Oliveira U."/>
            <person name="Santos F.R."/>
            <person name="Vidigal T.H.D.A."/>
            <person name="Brescovit A.D."/>
            <person name="Santos A.J."/>
        </authorList>
    </citation>
    <scope>NUCLEOTIDE SEQUENCE</scope>
    <source>
        <tissue evidence="2">Shoot tissue taken approximately 20 cm above the soil surface</tissue>
    </source>
</reference>
<feature type="region of interest" description="Disordered" evidence="1">
    <location>
        <begin position="1"/>
        <end position="28"/>
    </location>
</feature>
<dbReference type="PANTHER" id="PTHR33098">
    <property type="entry name" value="COTTON FIBER (DUF761)"/>
    <property type="match status" value="1"/>
</dbReference>
<reference evidence="2" key="2">
    <citation type="journal article" date="2015" name="Data Brief">
        <title>Shoot transcriptome of the giant reed, Arundo donax.</title>
        <authorList>
            <person name="Barrero R.A."/>
            <person name="Guerrero F.D."/>
            <person name="Moolhuijzen P."/>
            <person name="Goolsby J.A."/>
            <person name="Tidwell J."/>
            <person name="Bellgard S.E."/>
            <person name="Bellgard M.I."/>
        </authorList>
    </citation>
    <scope>NUCLEOTIDE SEQUENCE</scope>
    <source>
        <tissue evidence="2">Shoot tissue taken approximately 20 cm above the soil surface</tissue>
    </source>
</reference>
<proteinExistence type="predicted"/>
<dbReference type="AlphaFoldDB" id="A0A0A9CZV0"/>
<evidence type="ECO:0000256" key="1">
    <source>
        <dbReference type="SAM" id="MobiDB-lite"/>
    </source>
</evidence>
<accession>A0A0A9CZV0</accession>
<dbReference type="EMBL" id="GBRH01217927">
    <property type="protein sequence ID" value="JAD79968.1"/>
    <property type="molecule type" value="Transcribed_RNA"/>
</dbReference>
<dbReference type="PANTHER" id="PTHR33098:SF109">
    <property type="entry name" value="OS07G0563400 PROTEIN"/>
    <property type="match status" value="1"/>
</dbReference>
<dbReference type="InterPro" id="IPR008480">
    <property type="entry name" value="DUF761_pln"/>
</dbReference>
<name>A0A0A9CZV0_ARUDO</name>